<dbReference type="GO" id="GO:0071555">
    <property type="term" value="P:cell wall organization"/>
    <property type="evidence" value="ECO:0007669"/>
    <property type="project" value="TreeGrafter"/>
</dbReference>
<keyword evidence="3" id="KW-0378">Hydrolase</keyword>
<dbReference type="GO" id="GO:0005576">
    <property type="term" value="C:extracellular region"/>
    <property type="evidence" value="ECO:0007669"/>
    <property type="project" value="TreeGrafter"/>
</dbReference>
<keyword evidence="5" id="KW-0732">Signal</keyword>
<evidence type="ECO:0000256" key="3">
    <source>
        <dbReference type="ARBA" id="ARBA00022801"/>
    </source>
</evidence>
<organism evidence="6 7">
    <name type="scientific">Pyrenophora teres f. teres</name>
    <dbReference type="NCBI Taxonomy" id="97479"/>
    <lineage>
        <taxon>Eukaryota</taxon>
        <taxon>Fungi</taxon>
        <taxon>Dikarya</taxon>
        <taxon>Ascomycota</taxon>
        <taxon>Pezizomycotina</taxon>
        <taxon>Dothideomycetes</taxon>
        <taxon>Pleosporomycetidae</taxon>
        <taxon>Pleosporales</taxon>
        <taxon>Pleosporineae</taxon>
        <taxon>Pleosporaceae</taxon>
        <taxon>Pyrenophora</taxon>
    </lineage>
</organism>
<evidence type="ECO:0000256" key="5">
    <source>
        <dbReference type="SAM" id="SignalP"/>
    </source>
</evidence>
<dbReference type="PANTHER" id="PTHR16631">
    <property type="entry name" value="GLUCAN 1,3-BETA-GLUCOSIDASE"/>
    <property type="match status" value="1"/>
</dbReference>
<name>A0A6S6W942_9PLEO</name>
<evidence type="ECO:0000313" key="7">
    <source>
        <dbReference type="Proteomes" id="UP000472372"/>
    </source>
</evidence>
<feature type="compositionally biased region" description="Low complexity" evidence="4">
    <location>
        <begin position="364"/>
        <end position="373"/>
    </location>
</feature>
<evidence type="ECO:0000313" key="6">
    <source>
        <dbReference type="EMBL" id="CAE7199451.1"/>
    </source>
</evidence>
<reference evidence="6" key="1">
    <citation type="submission" date="2021-02" db="EMBL/GenBank/DDBJ databases">
        <authorList>
            <person name="Syme A R."/>
            <person name="Syme A R."/>
            <person name="Moolhuijzen P."/>
        </authorList>
    </citation>
    <scope>NUCLEOTIDE SEQUENCE</scope>
    <source>
        <strain evidence="6">W1-1</strain>
    </source>
</reference>
<evidence type="ECO:0000256" key="2">
    <source>
        <dbReference type="ARBA" id="ARBA00008773"/>
    </source>
</evidence>
<dbReference type="InterPro" id="IPR050732">
    <property type="entry name" value="Beta-glucan_modifiers"/>
</dbReference>
<evidence type="ECO:0000256" key="1">
    <source>
        <dbReference type="ARBA" id="ARBA00004196"/>
    </source>
</evidence>
<dbReference type="GO" id="GO:0042973">
    <property type="term" value="F:glucan endo-1,3-beta-D-glucosidase activity"/>
    <property type="evidence" value="ECO:0007669"/>
    <property type="project" value="TreeGrafter"/>
</dbReference>
<feature type="signal peptide" evidence="5">
    <location>
        <begin position="1"/>
        <end position="19"/>
    </location>
</feature>
<comment type="similarity">
    <text evidence="2">Belongs to the glycosyl hydrolase 17 family.</text>
</comment>
<gene>
    <name evidence="6" type="ORF">PTTW11_08462</name>
</gene>
<accession>A0A6S6W942</accession>
<dbReference type="AlphaFoldDB" id="A0A6S6W942"/>
<comment type="subcellular location">
    <subcellularLocation>
        <location evidence="1">Cell envelope</location>
    </subcellularLocation>
</comment>
<dbReference type="SUPFAM" id="SSF51445">
    <property type="entry name" value="(Trans)glycosidases"/>
    <property type="match status" value="1"/>
</dbReference>
<protein>
    <submittedName>
        <fullName evidence="6">GPI-anchored cell wall beta-1-3-endoglucanase EglC</fullName>
    </submittedName>
</protein>
<feature type="compositionally biased region" description="Low complexity" evidence="4">
    <location>
        <begin position="331"/>
        <end position="347"/>
    </location>
</feature>
<dbReference type="FunFam" id="3.20.20.80:FF:000428">
    <property type="entry name" value="Uncharacterized protein"/>
    <property type="match status" value="1"/>
</dbReference>
<dbReference type="PANTHER" id="PTHR16631:SF16">
    <property type="entry name" value="GPI-ANCHORED CELL WALL BETA-1,3-ENDOGLUCANASE EGLC"/>
    <property type="match status" value="1"/>
</dbReference>
<feature type="compositionally biased region" description="Gly residues" evidence="4">
    <location>
        <begin position="348"/>
        <end position="363"/>
    </location>
</feature>
<proteinExistence type="inferred from homology"/>
<dbReference type="EMBL" id="HG992984">
    <property type="protein sequence ID" value="CAE7199451.1"/>
    <property type="molecule type" value="Genomic_DNA"/>
</dbReference>
<dbReference type="Proteomes" id="UP000472372">
    <property type="component" value="Chromosome 8"/>
</dbReference>
<feature type="region of interest" description="Disordered" evidence="4">
    <location>
        <begin position="314"/>
        <end position="374"/>
    </location>
</feature>
<evidence type="ECO:0000256" key="4">
    <source>
        <dbReference type="SAM" id="MobiDB-lite"/>
    </source>
</evidence>
<feature type="chain" id="PRO_5043590781" evidence="5">
    <location>
        <begin position="20"/>
        <end position="405"/>
    </location>
</feature>
<sequence>MRFSTALAFAAAAVGSALAQGTIMGFNSGSTDDKGNAKSQADFEKEFRTAKNLEGAAGNFTTIRLYTSIQKGSDNEPIAAFPAAIATNTKLLLGIWASDTTNIDGELKALTAAVKQYGTKLTDLVVGCSVGSEDLYRNSIDGVEAKAGVGNSAEMIVKFIKDTRQALAGTPLKDVKITHVDTWTAWVNGSNKAVIDELDFLSVNAFPFYEMKHANSIENAGQLLSSAISAVEGVAGNKDVWLTETGWAYTGPDFGQAKSTVDSAAKYWTEVGCSLFGKMNVFWYTLRDANVANKVKFAITDNLSTTPRFNLSCPAQKQLPTPQTITNGNITSARNATSNGANGTTNGTIGGGSTGGSGSGTGSGPQPSGTSPAISTGAGAFTSVSMVNSMAMVLSVIFAAATWAL</sequence>
<dbReference type="GO" id="GO:0009277">
    <property type="term" value="C:fungal-type cell wall"/>
    <property type="evidence" value="ECO:0007669"/>
    <property type="project" value="TreeGrafter"/>
</dbReference>
<dbReference type="GO" id="GO:0009986">
    <property type="term" value="C:cell surface"/>
    <property type="evidence" value="ECO:0007669"/>
    <property type="project" value="TreeGrafter"/>
</dbReference>
<feature type="compositionally biased region" description="Polar residues" evidence="4">
    <location>
        <begin position="314"/>
        <end position="330"/>
    </location>
</feature>
<dbReference type="InterPro" id="IPR017853">
    <property type="entry name" value="GH"/>
</dbReference>